<dbReference type="SUPFAM" id="SSF46689">
    <property type="entry name" value="Homeodomain-like"/>
    <property type="match status" value="1"/>
</dbReference>
<dbReference type="SUPFAM" id="SSF48498">
    <property type="entry name" value="Tetracyclin repressor-like, C-terminal domain"/>
    <property type="match status" value="1"/>
</dbReference>
<feature type="domain" description="HTH tetR-type" evidence="5">
    <location>
        <begin position="32"/>
        <end position="92"/>
    </location>
</feature>
<dbReference type="PANTHER" id="PTHR47506:SF6">
    <property type="entry name" value="HTH-TYPE TRANSCRIPTIONAL REPRESSOR NEMR"/>
    <property type="match status" value="1"/>
</dbReference>
<evidence type="ECO:0000256" key="1">
    <source>
        <dbReference type="ARBA" id="ARBA00023015"/>
    </source>
</evidence>
<evidence type="ECO:0000313" key="6">
    <source>
        <dbReference type="EMBL" id="RMR56443.1"/>
    </source>
</evidence>
<dbReference type="PRINTS" id="PR00455">
    <property type="entry name" value="HTHTETR"/>
</dbReference>
<keyword evidence="2 4" id="KW-0238">DNA-binding</keyword>
<feature type="DNA-binding region" description="H-T-H motif" evidence="4">
    <location>
        <begin position="55"/>
        <end position="74"/>
    </location>
</feature>
<accession>A0A3M4VXK9</accession>
<evidence type="ECO:0000259" key="5">
    <source>
        <dbReference type="PROSITE" id="PS50977"/>
    </source>
</evidence>
<evidence type="ECO:0000256" key="4">
    <source>
        <dbReference type="PROSITE-ProRule" id="PRU00335"/>
    </source>
</evidence>
<comment type="caution">
    <text evidence="6">The sequence shown here is derived from an EMBL/GenBank/DDBJ whole genome shotgun (WGS) entry which is preliminary data.</text>
</comment>
<keyword evidence="3" id="KW-0804">Transcription</keyword>
<dbReference type="EMBL" id="RBRY01000094">
    <property type="protein sequence ID" value="RMR56443.1"/>
    <property type="molecule type" value="Genomic_DNA"/>
</dbReference>
<evidence type="ECO:0000256" key="2">
    <source>
        <dbReference type="ARBA" id="ARBA00023125"/>
    </source>
</evidence>
<gene>
    <name evidence="6" type="ORF">ALP84_04178</name>
</gene>
<dbReference type="PROSITE" id="PS50977">
    <property type="entry name" value="HTH_TETR_2"/>
    <property type="match status" value="1"/>
</dbReference>
<dbReference type="Pfam" id="PF00440">
    <property type="entry name" value="TetR_N"/>
    <property type="match status" value="1"/>
</dbReference>
<reference evidence="6 7" key="1">
    <citation type="submission" date="2018-08" db="EMBL/GenBank/DDBJ databases">
        <title>Recombination of ecologically and evolutionarily significant loci maintains genetic cohesion in the Pseudomonas syringae species complex.</title>
        <authorList>
            <person name="Dillon M."/>
            <person name="Thakur S."/>
            <person name="Almeida R.N.D."/>
            <person name="Weir B.S."/>
            <person name="Guttman D.S."/>
        </authorList>
    </citation>
    <scope>NUCLEOTIDE SEQUENCE [LARGE SCALE GENOMIC DNA]</scope>
    <source>
        <strain evidence="6 7">ICMP 6917</strain>
    </source>
</reference>
<organism evidence="6 7">
    <name type="scientific">Pseudomonas cichorii</name>
    <dbReference type="NCBI Taxonomy" id="36746"/>
    <lineage>
        <taxon>Bacteria</taxon>
        <taxon>Pseudomonadati</taxon>
        <taxon>Pseudomonadota</taxon>
        <taxon>Gammaproteobacteria</taxon>
        <taxon>Pseudomonadales</taxon>
        <taxon>Pseudomonadaceae</taxon>
        <taxon>Pseudomonas</taxon>
    </lineage>
</organism>
<name>A0A3M4VXK9_PSECI</name>
<dbReference type="GO" id="GO:0003677">
    <property type="term" value="F:DNA binding"/>
    <property type="evidence" value="ECO:0007669"/>
    <property type="project" value="UniProtKB-UniRule"/>
</dbReference>
<dbReference type="Pfam" id="PF16925">
    <property type="entry name" value="TetR_C_13"/>
    <property type="match status" value="1"/>
</dbReference>
<dbReference type="InterPro" id="IPR036271">
    <property type="entry name" value="Tet_transcr_reg_TetR-rel_C_sf"/>
</dbReference>
<sequence length="219" mass="24389">MSPAVFGSRLPNRVDDWSVSIYNPHPMKKQAQDMRQHIIDVAKSLMTNKGYTAVGLAEVLNAAGVPKGSFYYYFKSKEEFGQALLEEYFADYLSRVDSRMANPGSGAERLVAYFDYWIETQGTDLPEGKCLVVKLGAEVCDLSEDMRHVLEKGTAKIIQRITACTERGIADGSINTDEKPEVFAESLYQLWLGASLLAKVNKSSAPFDTAMNLTKRLLQ</sequence>
<evidence type="ECO:0000256" key="3">
    <source>
        <dbReference type="ARBA" id="ARBA00023163"/>
    </source>
</evidence>
<dbReference type="InterPro" id="IPR009057">
    <property type="entry name" value="Homeodomain-like_sf"/>
</dbReference>
<dbReference type="InterPro" id="IPR001647">
    <property type="entry name" value="HTH_TetR"/>
</dbReference>
<dbReference type="InterPro" id="IPR011075">
    <property type="entry name" value="TetR_C"/>
</dbReference>
<protein>
    <submittedName>
        <fullName evidence="6">Regulatory protein, TetR</fullName>
    </submittedName>
</protein>
<keyword evidence="1" id="KW-0805">Transcription regulation</keyword>
<dbReference type="AlphaFoldDB" id="A0A3M4VXK9"/>
<proteinExistence type="predicted"/>
<dbReference type="Proteomes" id="UP000278332">
    <property type="component" value="Unassembled WGS sequence"/>
</dbReference>
<dbReference type="PANTHER" id="PTHR47506">
    <property type="entry name" value="TRANSCRIPTIONAL REGULATORY PROTEIN"/>
    <property type="match status" value="1"/>
</dbReference>
<dbReference type="Gene3D" id="1.10.357.10">
    <property type="entry name" value="Tetracycline Repressor, domain 2"/>
    <property type="match status" value="1"/>
</dbReference>
<evidence type="ECO:0000313" key="7">
    <source>
        <dbReference type="Proteomes" id="UP000278332"/>
    </source>
</evidence>